<proteinExistence type="predicted"/>
<feature type="non-terminal residue" evidence="2">
    <location>
        <position position="1"/>
    </location>
</feature>
<dbReference type="VEuPathDB" id="CryptoDB:GNI_000530"/>
<sequence>TNTGLSAADPGTPAPRATPPRAFSGGGAPPRNSAPPPGAKCTPPRNSASDHTSSRMCREFHTFLIL</sequence>
<protein>
    <submittedName>
        <fullName evidence="2">Uncharacterized protein</fullName>
    </submittedName>
</protein>
<gene>
    <name evidence="2" type="ORF">GNI_000530</name>
</gene>
<feature type="non-terminal residue" evidence="2">
    <location>
        <position position="66"/>
    </location>
</feature>
<organism evidence="2 3">
    <name type="scientific">Gregarina niphandrodes</name>
    <name type="common">Septate eugregarine</name>
    <dbReference type="NCBI Taxonomy" id="110365"/>
    <lineage>
        <taxon>Eukaryota</taxon>
        <taxon>Sar</taxon>
        <taxon>Alveolata</taxon>
        <taxon>Apicomplexa</taxon>
        <taxon>Conoidasida</taxon>
        <taxon>Gregarinasina</taxon>
        <taxon>Eugregarinorida</taxon>
        <taxon>Gregarinidae</taxon>
        <taxon>Gregarina</taxon>
    </lineage>
</organism>
<name>A0A023BDQ7_GRENI</name>
<dbReference type="AlphaFoldDB" id="A0A023BDQ7"/>
<comment type="caution">
    <text evidence="2">The sequence shown here is derived from an EMBL/GenBank/DDBJ whole genome shotgun (WGS) entry which is preliminary data.</text>
</comment>
<evidence type="ECO:0000256" key="1">
    <source>
        <dbReference type="SAM" id="MobiDB-lite"/>
    </source>
</evidence>
<dbReference type="RefSeq" id="XP_011128447.1">
    <property type="nucleotide sequence ID" value="XM_011130145.1"/>
</dbReference>
<dbReference type="GeneID" id="22910306"/>
<accession>A0A023BDQ7</accession>
<keyword evidence="3" id="KW-1185">Reference proteome</keyword>
<evidence type="ECO:0000313" key="3">
    <source>
        <dbReference type="Proteomes" id="UP000019763"/>
    </source>
</evidence>
<feature type="region of interest" description="Disordered" evidence="1">
    <location>
        <begin position="1"/>
        <end position="55"/>
    </location>
</feature>
<reference evidence="2" key="1">
    <citation type="submission" date="2013-12" db="EMBL/GenBank/DDBJ databases">
        <authorList>
            <person name="Omoto C.K."/>
            <person name="Sibley D."/>
            <person name="Venepally P."/>
            <person name="Hadjithomas M."/>
            <person name="Karamycheva S."/>
            <person name="Brunk B."/>
            <person name="Roos D."/>
            <person name="Caler E."/>
            <person name="Lorenzi H."/>
        </authorList>
    </citation>
    <scope>NUCLEOTIDE SEQUENCE</scope>
</reference>
<dbReference type="EMBL" id="AFNH02000005">
    <property type="protein sequence ID" value="EZG89718.1"/>
    <property type="molecule type" value="Genomic_DNA"/>
</dbReference>
<evidence type="ECO:0000313" key="2">
    <source>
        <dbReference type="EMBL" id="EZG89718.1"/>
    </source>
</evidence>
<dbReference type="Proteomes" id="UP000019763">
    <property type="component" value="Unassembled WGS sequence"/>
</dbReference>